<dbReference type="EMBL" id="BPTT01000001">
    <property type="protein sequence ID" value="GJG32717.1"/>
    <property type="molecule type" value="Genomic_DNA"/>
</dbReference>
<reference evidence="1" key="1">
    <citation type="submission" date="2021-08" db="EMBL/GenBank/DDBJ databases">
        <title>Prevotella lacticifex sp. nov., isolated from rumen of cow.</title>
        <authorList>
            <person name="Shinkai T."/>
            <person name="Ikeyama N."/>
            <person name="Kumagai M."/>
            <person name="Ohmori H."/>
            <person name="Sakamoto M."/>
            <person name="Ohkuma M."/>
            <person name="Mitsumori M."/>
        </authorList>
    </citation>
    <scope>NUCLEOTIDE SEQUENCE</scope>
    <source>
        <strain evidence="1">JCM 8259</strain>
    </source>
</reference>
<dbReference type="GeneID" id="31499866"/>
<proteinExistence type="predicted"/>
<evidence type="ECO:0000313" key="2">
    <source>
        <dbReference type="Proteomes" id="UP000887097"/>
    </source>
</evidence>
<dbReference type="RefSeq" id="WP_013064097.1">
    <property type="nucleotide sequence ID" value="NZ_BPTT01000001.1"/>
</dbReference>
<dbReference type="Proteomes" id="UP000887097">
    <property type="component" value="Unassembled WGS sequence"/>
</dbReference>
<organism evidence="1 2">
    <name type="scientific">Xylanibacter ruminicola</name>
    <name type="common">Prevotella ruminicola</name>
    <dbReference type="NCBI Taxonomy" id="839"/>
    <lineage>
        <taxon>Bacteria</taxon>
        <taxon>Pseudomonadati</taxon>
        <taxon>Bacteroidota</taxon>
        <taxon>Bacteroidia</taxon>
        <taxon>Bacteroidales</taxon>
        <taxon>Prevotellaceae</taxon>
        <taxon>Xylanibacter</taxon>
    </lineage>
</organism>
<name>A0AA37MNF4_XYLRU</name>
<sequence>MKRILLAGYGNIAHAFEKIMYEQEPKDSFKLTVCDLKEGQDIFDFLPRHHDEFDVVVNTSVANSIEIARMCIDYGLDCIDVAGFADGIETDDTVSTPVYIEEMKRILCWPTHSRIMFGFGINPGILEHVYQRYKPQEPHYAFELEHDDSVSDEYEVFGTWSPFMYAEESCRAELVFGTRQNVIDVTQQLNDEGGTIRLTYHGSERHYLPVPHEELLSMLHSDENLLGTANIYQAPRGMQQHFLERGADITDEELLSIPVPHCLKGEDQAGILFWDTKERLYWVKSVVANQTTWKRYGTNAVCWETATGAWIAYRLLDAASTDHPHTMTELSQIMPEKIDALLKQIGLTFEIEEQPFSLEEFKKNIMRYFQIDG</sequence>
<protein>
    <submittedName>
        <fullName evidence="1">Uncharacterized protein</fullName>
    </submittedName>
</protein>
<accession>A0AA37MNF4</accession>
<dbReference type="AlphaFoldDB" id="A0AA37MNF4"/>
<comment type="caution">
    <text evidence="1">The sequence shown here is derived from an EMBL/GenBank/DDBJ whole genome shotgun (WGS) entry which is preliminary data.</text>
</comment>
<gene>
    <name evidence="1" type="ORF">PRMUPPPA20_08260</name>
</gene>
<evidence type="ECO:0000313" key="1">
    <source>
        <dbReference type="EMBL" id="GJG32717.1"/>
    </source>
</evidence>